<keyword evidence="3" id="KW-1185">Reference proteome</keyword>
<dbReference type="EMBL" id="NCKW01016839">
    <property type="protein sequence ID" value="POM60678.1"/>
    <property type="molecule type" value="Genomic_DNA"/>
</dbReference>
<evidence type="ECO:0000313" key="2">
    <source>
        <dbReference type="EMBL" id="POM60678.1"/>
    </source>
</evidence>
<feature type="compositionally biased region" description="Polar residues" evidence="1">
    <location>
        <begin position="416"/>
        <end position="430"/>
    </location>
</feature>
<gene>
    <name evidence="2" type="ORF">PHPALM_30436</name>
</gene>
<name>A0A2P4X547_9STRA</name>
<accession>A0A2P4X547</accession>
<proteinExistence type="predicted"/>
<feature type="compositionally biased region" description="Basic residues" evidence="1">
    <location>
        <begin position="451"/>
        <end position="463"/>
    </location>
</feature>
<dbReference type="InterPro" id="IPR052055">
    <property type="entry name" value="Hepadnavirus_pol/RT"/>
</dbReference>
<dbReference type="PANTHER" id="PTHR33050:SF7">
    <property type="entry name" value="RIBONUCLEASE H"/>
    <property type="match status" value="1"/>
</dbReference>
<dbReference type="OrthoDB" id="126027at2759"/>
<sequence>MQRALSELARRSCTSLPTFVEMVRGQTAHDYRPNKSLVPEILAKLCTGYQHLDNLLMIAREGVYVHLQKTPVRQQLCPPNHGSARDRVNILRKNIRKEQDAWRCLVLDADLLDQWPQIIISPFGVVDKGGNDASISGRAIHGLSYPEGDSINDCTDPDSVIKPEYSHYRDPNIKPQTPVPKAVIHMTTKAKPTGEKSANAAKALVTNESRNKNSQKKVSSQKLEGLRAKSMRWTVQLAGLAVEARYKTKMILQKFAKKTSDTKAIRAMGEDTINVFLQRALEERAWGDGEPRNVTVKQFKNKLNSIRSGYRLKRARLMATGNLAHDDSSNSDVNSDDSRSPRDYPEMPKDYFLDPRLSDSESDCSTNQRKQTYDRLSVRSTYRAVLGVELAGLWPLLCDVFSHRPGRTGEAITESGTVTQMDLSSSGASENDQEEVHDSEWSNTPTEAHAKAKATAKSKKHRDPIRQITGVKRPADAVSDTLQAGFQSFERVLLARRNPPQSTLDMPQLIGKLSSSIEAANAAQQATSQALLQGISVTAILRAKRKYPHAKVEIMAGDVASAFRNISIHSNSVYLFAGQIEEENVLVIELSAPFGWTGSPGFMMLSAAQSLTFTAPITTLPIQPGFLTIIGSMITSTWLQMSVQPYVKRRGRSVSLWKLFSKTCQRVLGLEFDSVAELVSMPQAKMDKARGIVASVYSAKFLTRKAYCSLMGSLRHVATCLRAARPFLQRLRVRESHLNRFQYVPVSAEMKQDLLWWWLGLHTPQLNGVSLELFNVLPPPDIVVEVDASDFGLCALDTAAHRALTYRFPKVETDLINEFNAGSPNGYDINFREPLSCAFAVHTWSPPLGGSPST</sequence>
<dbReference type="AlphaFoldDB" id="A0A2P4X547"/>
<protein>
    <submittedName>
        <fullName evidence="2">Uncharacterized protein</fullName>
    </submittedName>
</protein>
<evidence type="ECO:0000256" key="1">
    <source>
        <dbReference type="SAM" id="MobiDB-lite"/>
    </source>
</evidence>
<comment type="caution">
    <text evidence="2">The sequence shown here is derived from an EMBL/GenBank/DDBJ whole genome shotgun (WGS) entry which is preliminary data.</text>
</comment>
<dbReference type="PANTHER" id="PTHR33050">
    <property type="entry name" value="REVERSE TRANSCRIPTASE DOMAIN-CONTAINING PROTEIN"/>
    <property type="match status" value="1"/>
</dbReference>
<feature type="compositionally biased region" description="Basic and acidic residues" evidence="1">
    <location>
        <begin position="336"/>
        <end position="359"/>
    </location>
</feature>
<evidence type="ECO:0000313" key="3">
    <source>
        <dbReference type="Proteomes" id="UP000237271"/>
    </source>
</evidence>
<feature type="region of interest" description="Disordered" evidence="1">
    <location>
        <begin position="416"/>
        <end position="474"/>
    </location>
</feature>
<reference evidence="2 3" key="1">
    <citation type="journal article" date="2017" name="Genome Biol. Evol.">
        <title>Phytophthora megakarya and P. palmivora, closely related causal agents of cacao black pod rot, underwent increases in genome sizes and gene numbers by different mechanisms.</title>
        <authorList>
            <person name="Ali S.S."/>
            <person name="Shao J."/>
            <person name="Lary D.J."/>
            <person name="Kronmiller B."/>
            <person name="Shen D."/>
            <person name="Strem M.D."/>
            <person name="Amoako-Attah I."/>
            <person name="Akrofi A.Y."/>
            <person name="Begoude B.A."/>
            <person name="Ten Hoopen G.M."/>
            <person name="Coulibaly K."/>
            <person name="Kebe B.I."/>
            <person name="Melnick R.L."/>
            <person name="Guiltinan M.J."/>
            <person name="Tyler B.M."/>
            <person name="Meinhardt L.W."/>
            <person name="Bailey B.A."/>
        </authorList>
    </citation>
    <scope>NUCLEOTIDE SEQUENCE [LARGE SCALE GENOMIC DNA]</scope>
    <source>
        <strain evidence="3">sbr112.9</strain>
    </source>
</reference>
<organism evidence="2 3">
    <name type="scientific">Phytophthora palmivora</name>
    <dbReference type="NCBI Taxonomy" id="4796"/>
    <lineage>
        <taxon>Eukaryota</taxon>
        <taxon>Sar</taxon>
        <taxon>Stramenopiles</taxon>
        <taxon>Oomycota</taxon>
        <taxon>Peronosporomycetes</taxon>
        <taxon>Peronosporales</taxon>
        <taxon>Peronosporaceae</taxon>
        <taxon>Phytophthora</taxon>
    </lineage>
</organism>
<feature type="region of interest" description="Disordered" evidence="1">
    <location>
        <begin position="321"/>
        <end position="371"/>
    </location>
</feature>
<dbReference type="Proteomes" id="UP000237271">
    <property type="component" value="Unassembled WGS sequence"/>
</dbReference>